<dbReference type="Proteomes" id="UP000184268">
    <property type="component" value="Unassembled WGS sequence"/>
</dbReference>
<keyword evidence="1" id="KW-1003">Cell membrane</keyword>
<keyword evidence="14" id="KW-1185">Reference proteome</keyword>
<dbReference type="AlphaFoldDB" id="A0A1M5U2R0"/>
<dbReference type="GO" id="GO:0006508">
    <property type="term" value="P:proteolysis"/>
    <property type="evidence" value="ECO:0007669"/>
    <property type="project" value="UniProtKB-KW"/>
</dbReference>
<evidence type="ECO:0000256" key="7">
    <source>
        <dbReference type="ARBA" id="ARBA00022989"/>
    </source>
</evidence>
<evidence type="ECO:0000256" key="11">
    <source>
        <dbReference type="SAM" id="Phobius"/>
    </source>
</evidence>
<evidence type="ECO:0000256" key="1">
    <source>
        <dbReference type="ARBA" id="ARBA00022475"/>
    </source>
</evidence>
<keyword evidence="9 11" id="KW-0472">Membrane</keyword>
<dbReference type="PANTHER" id="PTHR43221">
    <property type="entry name" value="PROTEASE HTPX"/>
    <property type="match status" value="1"/>
</dbReference>
<reference evidence="13 14" key="1">
    <citation type="submission" date="2016-11" db="EMBL/GenBank/DDBJ databases">
        <authorList>
            <person name="Jaros S."/>
            <person name="Januszkiewicz K."/>
            <person name="Wedrychowicz H."/>
        </authorList>
    </citation>
    <scope>NUCLEOTIDE SEQUENCE [LARGE SCALE GENOMIC DNA]</scope>
    <source>
        <strain evidence="13 14">DSM 16917</strain>
    </source>
</reference>
<feature type="transmembrane region" description="Helical" evidence="11">
    <location>
        <begin position="208"/>
        <end position="226"/>
    </location>
</feature>
<proteinExistence type="inferred from homology"/>
<evidence type="ECO:0000256" key="9">
    <source>
        <dbReference type="ARBA" id="ARBA00023136"/>
    </source>
</evidence>
<dbReference type="RefSeq" id="WP_067655702.1">
    <property type="nucleotide sequence ID" value="NZ_FQXG01000003.1"/>
</dbReference>
<evidence type="ECO:0000259" key="12">
    <source>
        <dbReference type="Pfam" id="PF01435"/>
    </source>
</evidence>
<evidence type="ECO:0000256" key="4">
    <source>
        <dbReference type="ARBA" id="ARBA00022723"/>
    </source>
</evidence>
<comment type="cofactor">
    <cofactor evidence="10">
        <name>Zn(2+)</name>
        <dbReference type="ChEBI" id="CHEBI:29105"/>
    </cofactor>
    <text evidence="10">Binds 1 zinc ion per subunit.</text>
</comment>
<keyword evidence="7 11" id="KW-1133">Transmembrane helix</keyword>
<evidence type="ECO:0000256" key="3">
    <source>
        <dbReference type="ARBA" id="ARBA00022692"/>
    </source>
</evidence>
<keyword evidence="5 10" id="KW-0378">Hydrolase</keyword>
<evidence type="ECO:0000256" key="2">
    <source>
        <dbReference type="ARBA" id="ARBA00022670"/>
    </source>
</evidence>
<evidence type="ECO:0000256" key="8">
    <source>
        <dbReference type="ARBA" id="ARBA00023049"/>
    </source>
</evidence>
<evidence type="ECO:0000313" key="14">
    <source>
        <dbReference type="Proteomes" id="UP000184268"/>
    </source>
</evidence>
<dbReference type="Pfam" id="PF01435">
    <property type="entry name" value="Peptidase_M48"/>
    <property type="match status" value="1"/>
</dbReference>
<organism evidence="13 14">
    <name type="scientific">Ferrimonas marina</name>
    <dbReference type="NCBI Taxonomy" id="299255"/>
    <lineage>
        <taxon>Bacteria</taxon>
        <taxon>Pseudomonadati</taxon>
        <taxon>Pseudomonadota</taxon>
        <taxon>Gammaproteobacteria</taxon>
        <taxon>Alteromonadales</taxon>
        <taxon>Ferrimonadaceae</taxon>
        <taxon>Ferrimonas</taxon>
    </lineage>
</organism>
<dbReference type="GO" id="GO:0004222">
    <property type="term" value="F:metalloendopeptidase activity"/>
    <property type="evidence" value="ECO:0007669"/>
    <property type="project" value="InterPro"/>
</dbReference>
<gene>
    <name evidence="13" type="ORF">SAMN02745129_2371</name>
</gene>
<keyword evidence="8 10" id="KW-0482">Metalloprotease</keyword>
<protein>
    <submittedName>
        <fullName evidence="13">Zn-dependent protease with chaperone function</fullName>
    </submittedName>
</protein>
<sequence>MNFFANQDLARRQSKQLLLLFTLAVMGVVAAVYLAVYLIFLGPEVPVVGPHLLVIAGIVTLAIGIATLKNVFAMRKGGASVAESLGAKLLPASSDDPKVQQLRNVLEEIALAAGTPVPPAYLIESETVNAFAAGYQPEDAVIGITRGALEHFSRDQLQAVIAHEYGHVVNGDARLGVRLLALVAGLSFVATAGLYLLGGSSSRNSARFGIALVVIGAVGVFFATLLQRSISRQREYLADATAVQFTRNPDGMAGALELIQQHGSAIESRKAVAASHLFFSSAVSLPGVLKGIEGWFSTHPPLQARIERIRGD</sequence>
<keyword evidence="2 10" id="KW-0645">Protease</keyword>
<evidence type="ECO:0000313" key="13">
    <source>
        <dbReference type="EMBL" id="SHH56953.1"/>
    </source>
</evidence>
<feature type="transmembrane region" description="Helical" evidence="11">
    <location>
        <begin position="17"/>
        <end position="40"/>
    </location>
</feature>
<dbReference type="Gene3D" id="3.30.2010.10">
    <property type="entry name" value="Metalloproteases ('zincins'), catalytic domain"/>
    <property type="match status" value="1"/>
</dbReference>
<accession>A0A1M5U2R0</accession>
<feature type="domain" description="Peptidase M48" evidence="12">
    <location>
        <begin position="100"/>
        <end position="310"/>
    </location>
</feature>
<dbReference type="EMBL" id="FQXG01000003">
    <property type="protein sequence ID" value="SHH56953.1"/>
    <property type="molecule type" value="Genomic_DNA"/>
</dbReference>
<keyword evidence="4" id="KW-0479">Metal-binding</keyword>
<dbReference type="GO" id="GO:0046872">
    <property type="term" value="F:metal ion binding"/>
    <property type="evidence" value="ECO:0007669"/>
    <property type="project" value="UniProtKB-KW"/>
</dbReference>
<dbReference type="STRING" id="299255.SAMN02745129_2371"/>
<evidence type="ECO:0000256" key="6">
    <source>
        <dbReference type="ARBA" id="ARBA00022833"/>
    </source>
</evidence>
<comment type="similarity">
    <text evidence="10">Belongs to the peptidase M48 family.</text>
</comment>
<dbReference type="InterPro" id="IPR050083">
    <property type="entry name" value="HtpX_protease"/>
</dbReference>
<dbReference type="InterPro" id="IPR001915">
    <property type="entry name" value="Peptidase_M48"/>
</dbReference>
<feature type="transmembrane region" description="Helical" evidence="11">
    <location>
        <begin position="52"/>
        <end position="72"/>
    </location>
</feature>
<name>A0A1M5U2R0_9GAMM</name>
<dbReference type="PANTHER" id="PTHR43221:SF2">
    <property type="entry name" value="PROTEASE HTPX HOMOLOG"/>
    <property type="match status" value="1"/>
</dbReference>
<keyword evidence="6 10" id="KW-0862">Zinc</keyword>
<keyword evidence="3 11" id="KW-0812">Transmembrane</keyword>
<feature type="transmembrane region" description="Helical" evidence="11">
    <location>
        <begin position="175"/>
        <end position="196"/>
    </location>
</feature>
<dbReference type="OrthoDB" id="15218at2"/>
<evidence type="ECO:0000256" key="5">
    <source>
        <dbReference type="ARBA" id="ARBA00022801"/>
    </source>
</evidence>
<dbReference type="CDD" id="cd07340">
    <property type="entry name" value="M48B_Htpx_like"/>
    <property type="match status" value="1"/>
</dbReference>
<evidence type="ECO:0000256" key="10">
    <source>
        <dbReference type="RuleBase" id="RU003983"/>
    </source>
</evidence>